<proteinExistence type="predicted"/>
<reference evidence="3" key="1">
    <citation type="submission" date="2019-10" db="EMBL/GenBank/DDBJ databases">
        <title>Lacipirellula parvula gen. nov., sp. nov., representing a lineage of planctomycetes widespread in freshwater anoxic habitats, and description of the family Lacipirellulaceae.</title>
        <authorList>
            <person name="Dedysh S.N."/>
            <person name="Kulichevskaya I.S."/>
            <person name="Beletsky A.V."/>
            <person name="Rakitin A.L."/>
            <person name="Mardanov A.V."/>
            <person name="Ivanova A.A."/>
            <person name="Saltykova V.X."/>
            <person name="Rijpstra W.I.C."/>
            <person name="Sinninghe Damste J.S."/>
            <person name="Ravin N.V."/>
        </authorList>
    </citation>
    <scope>NUCLEOTIDE SEQUENCE [LARGE SCALE GENOMIC DNA]</scope>
    <source>
        <strain evidence="3">PX69</strain>
    </source>
</reference>
<feature type="signal peptide" evidence="1">
    <location>
        <begin position="1"/>
        <end position="22"/>
    </location>
</feature>
<evidence type="ECO:0000313" key="3">
    <source>
        <dbReference type="Proteomes" id="UP000326837"/>
    </source>
</evidence>
<dbReference type="PANTHER" id="PTHR33321:SF12">
    <property type="entry name" value="PLANT BASIC SECRETORY PROTEIN (BSP) FAMILY PROTEIN"/>
    <property type="match status" value="1"/>
</dbReference>
<sequence length="442" mass="49434">MSRTLFQLTLLLMLAVPSRLSAAESEVQVEINRGERESPEFRFEKIPSPTTTDAASGAKMTIVAGRRDENGGRPLVLTDGKLPKGADEPASNFFFAPNTNGGRLLLDLGESTAVKRVGSYSWHPQSRGPQVYKLYGDNQRAKAFDVASAGRDELADADWQLIASVDSRPDDGDEGGQHGVNIAGRKGRDLGKFRYLLFDVAPTETKTPFGQTFFSEIDVDDGREHEAPARLAPEVVRIGDKYEIVFDASDAPDLMPWIKETLIPICIEWYPKIVALLPSEGYAAPERFTITFHSDMGGVAHAMGTEIHCGEPWFAQNLDGEAAGAVVHEMVHIVQQYGRTRGAHRNPGWMVEGVADYIRWFLYEPVEKRRRPNPDRAKYTDSYQTTAAFLDYVVDEHDPKLVEKFNAAMRQGDYDEKLWKQYTGKTVDELWAEYVRALKADK</sequence>
<evidence type="ECO:0000313" key="2">
    <source>
        <dbReference type="EMBL" id="BBO30461.1"/>
    </source>
</evidence>
<evidence type="ECO:0008006" key="4">
    <source>
        <dbReference type="Google" id="ProtNLM"/>
    </source>
</evidence>
<dbReference type="RefSeq" id="WP_172991762.1">
    <property type="nucleotide sequence ID" value="NZ_AP021861.1"/>
</dbReference>
<evidence type="ECO:0000256" key="1">
    <source>
        <dbReference type="SAM" id="SignalP"/>
    </source>
</evidence>
<accession>A0A5K7X6V4</accession>
<keyword evidence="3" id="KW-1185">Reference proteome</keyword>
<dbReference type="AlphaFoldDB" id="A0A5K7X6V4"/>
<dbReference type="Proteomes" id="UP000326837">
    <property type="component" value="Chromosome"/>
</dbReference>
<protein>
    <recommendedName>
        <fullName evidence="4">Plant Basic Secretory Protein</fullName>
    </recommendedName>
</protein>
<keyword evidence="1" id="KW-0732">Signal</keyword>
<organism evidence="2 3">
    <name type="scientific">Lacipirellula parvula</name>
    <dbReference type="NCBI Taxonomy" id="2650471"/>
    <lineage>
        <taxon>Bacteria</taxon>
        <taxon>Pseudomonadati</taxon>
        <taxon>Planctomycetota</taxon>
        <taxon>Planctomycetia</taxon>
        <taxon>Pirellulales</taxon>
        <taxon>Lacipirellulaceae</taxon>
        <taxon>Lacipirellula</taxon>
    </lineage>
</organism>
<gene>
    <name evidence="2" type="ORF">PLANPX_0073</name>
</gene>
<name>A0A5K7X6V4_9BACT</name>
<dbReference type="InterPro" id="IPR007541">
    <property type="entry name" value="Uncharacterised_BSP"/>
</dbReference>
<dbReference type="Pfam" id="PF04450">
    <property type="entry name" value="BSP"/>
    <property type="match status" value="1"/>
</dbReference>
<dbReference type="EMBL" id="AP021861">
    <property type="protein sequence ID" value="BBO30461.1"/>
    <property type="molecule type" value="Genomic_DNA"/>
</dbReference>
<dbReference type="PANTHER" id="PTHR33321">
    <property type="match status" value="1"/>
</dbReference>
<dbReference type="KEGG" id="lpav:PLANPX_0073"/>
<feature type="chain" id="PRO_5024910681" description="Plant Basic Secretory Protein" evidence="1">
    <location>
        <begin position="23"/>
        <end position="442"/>
    </location>
</feature>